<protein>
    <submittedName>
        <fullName evidence="1">Uncharacterized protein</fullName>
    </submittedName>
</protein>
<dbReference type="EMBL" id="OD569710">
    <property type="protein sequence ID" value="CAD7448207.1"/>
    <property type="molecule type" value="Genomic_DNA"/>
</dbReference>
<reference evidence="1" key="1">
    <citation type="submission" date="2020-11" db="EMBL/GenBank/DDBJ databases">
        <authorList>
            <person name="Tran Van P."/>
        </authorList>
    </citation>
    <scope>NUCLEOTIDE SEQUENCE</scope>
</reference>
<accession>A0A7R9I5B2</accession>
<gene>
    <name evidence="1" type="ORF">TBIB3V08_LOCUS10496</name>
</gene>
<sequence length="460" mass="51353">MQVPNPRWLSDNYFSSVELVEELRGKGLTYVGTLRAYKREAALPDKDREILSSDFGFTVNTTIFSYVPRKLQSVVLLSSMHIDNVCQEKGLPKLTVLHMPKEDGPGMCNNYVLLERKPSNTGVQCKLPAECYPNLHTHYEEIGCEPVFGDGPCPLKYDCSLFMARNISRCYWNGTEYEIGASIGNIYSMCSASCFCDGRSESGKPDEHFLSVLSTSTDANVNESVVDVDVDTDKNEGSENVCKVAETQGEWLSIWTADMWEQKTEVERLYKRAVITCANIECPELFRRPPPDCILQYSLDDCCSTSTFCKNKTEDVTEVTCNVGNETFIEGQKFYPSDDDCKSCVCQQGYDGTTNGPWCKKINCGFELRSADRFRQGCAPVYYGTERCCSIGFQCPEDEPLEVVPALVDGNVSTRTGGDKCEFGSLRLNVNDQLSPSSNKCVECTCKTPPFVTCIQKTNC</sequence>
<dbReference type="AlphaFoldDB" id="A0A7R9I5B2"/>
<name>A0A7R9I5B2_9NEOP</name>
<organism evidence="1">
    <name type="scientific">Timema bartmani</name>
    <dbReference type="NCBI Taxonomy" id="61472"/>
    <lineage>
        <taxon>Eukaryota</taxon>
        <taxon>Metazoa</taxon>
        <taxon>Ecdysozoa</taxon>
        <taxon>Arthropoda</taxon>
        <taxon>Hexapoda</taxon>
        <taxon>Insecta</taxon>
        <taxon>Pterygota</taxon>
        <taxon>Neoptera</taxon>
        <taxon>Polyneoptera</taxon>
        <taxon>Phasmatodea</taxon>
        <taxon>Timematodea</taxon>
        <taxon>Timematoidea</taxon>
        <taxon>Timematidae</taxon>
        <taxon>Timema</taxon>
    </lineage>
</organism>
<proteinExistence type="predicted"/>
<evidence type="ECO:0000313" key="1">
    <source>
        <dbReference type="EMBL" id="CAD7448207.1"/>
    </source>
</evidence>